<dbReference type="SUPFAM" id="SSF56112">
    <property type="entry name" value="Protein kinase-like (PK-like)"/>
    <property type="match status" value="1"/>
</dbReference>
<feature type="domain" description="Fungal-type protein kinase" evidence="2">
    <location>
        <begin position="167"/>
        <end position="503"/>
    </location>
</feature>
<feature type="region of interest" description="Disordered" evidence="1">
    <location>
        <begin position="630"/>
        <end position="677"/>
    </location>
</feature>
<dbReference type="InterPro" id="IPR040976">
    <property type="entry name" value="Pkinase_fungal"/>
</dbReference>
<feature type="compositionally biased region" description="Basic and acidic residues" evidence="1">
    <location>
        <begin position="630"/>
        <end position="640"/>
    </location>
</feature>
<dbReference type="Gene3D" id="1.10.510.10">
    <property type="entry name" value="Transferase(Phosphotransferase) domain 1"/>
    <property type="match status" value="1"/>
</dbReference>
<keyword evidence="4" id="KW-1185">Reference proteome</keyword>
<reference evidence="3 4" key="1">
    <citation type="submission" date="2024-01" db="EMBL/GenBank/DDBJ databases">
        <title>A draft genome for a cacao thread blight-causing isolate of Paramarasmius palmivorus.</title>
        <authorList>
            <person name="Baruah I.K."/>
            <person name="Bukari Y."/>
            <person name="Amoako-Attah I."/>
            <person name="Meinhardt L.W."/>
            <person name="Bailey B.A."/>
            <person name="Cohen S.P."/>
        </authorList>
    </citation>
    <scope>NUCLEOTIDE SEQUENCE [LARGE SCALE GENOMIC DNA]</scope>
    <source>
        <strain evidence="3 4">GH-12</strain>
    </source>
</reference>
<gene>
    <name evidence="3" type="ORF">VNI00_009077</name>
</gene>
<dbReference type="Pfam" id="PF17667">
    <property type="entry name" value="Pkinase_fungal"/>
    <property type="match status" value="1"/>
</dbReference>
<proteinExistence type="predicted"/>
<dbReference type="PANTHER" id="PTHR38248:SF2">
    <property type="entry name" value="FUNK1 11"/>
    <property type="match status" value="1"/>
</dbReference>
<dbReference type="PROSITE" id="PS00109">
    <property type="entry name" value="PROTEIN_KINASE_TYR"/>
    <property type="match status" value="1"/>
</dbReference>
<feature type="compositionally biased region" description="Basic and acidic residues" evidence="1">
    <location>
        <begin position="665"/>
        <end position="677"/>
    </location>
</feature>
<dbReference type="PANTHER" id="PTHR38248">
    <property type="entry name" value="FUNK1 6"/>
    <property type="match status" value="1"/>
</dbReference>
<comment type="caution">
    <text evidence="3">The sequence shown here is derived from an EMBL/GenBank/DDBJ whole genome shotgun (WGS) entry which is preliminary data.</text>
</comment>
<protein>
    <recommendedName>
        <fullName evidence="2">Fungal-type protein kinase domain-containing protein</fullName>
    </recommendedName>
</protein>
<evidence type="ECO:0000313" key="3">
    <source>
        <dbReference type="EMBL" id="KAK7041788.1"/>
    </source>
</evidence>
<evidence type="ECO:0000313" key="4">
    <source>
        <dbReference type="Proteomes" id="UP001383192"/>
    </source>
</evidence>
<dbReference type="AlphaFoldDB" id="A0AAW0CSF7"/>
<name>A0AAW0CSF7_9AGAR</name>
<dbReference type="EMBL" id="JAYKXP010000032">
    <property type="protein sequence ID" value="KAK7041788.1"/>
    <property type="molecule type" value="Genomic_DNA"/>
</dbReference>
<dbReference type="Proteomes" id="UP001383192">
    <property type="component" value="Unassembled WGS sequence"/>
</dbReference>
<accession>A0AAW0CSF7</accession>
<sequence length="677" mass="77947">MPGDFGSLPYYHLPHISVKRDKRMTRVGSEMERKFVGPVDPQEFLDEFFPQISLEKEFMKQELWEVGHGDGIHKEAQMYEPMIKIMESYCPDLSFIDTSQDPDDTNWAHQPGLTTPDISAYIKEAGVTRNDITRTEFFMELKWAETADGFDDGSDDIIEEDAPFEKNTQQARDTRAELTTYAGAQLTSQFRTHTFSIQITRKNARLIRWDREGAVVTRKFCYYEEPFLVDFLWRYNQASPETRGYDSSVTEIKDPLRAQEVRDALKMDDNDRVWQFEFTDENSAEHAFVGGKLDFQGSGSPVGCCTRGFLVLDNQGVRRYLKDAWRPLDYAVDKEANMYASLKAHGVPHIPDVMASGDAVGHWQTTRTREYSSASFPDVVLHSHQHCFTVFIQCGRNISTFKNNYELLQCMSHAIEASYEAWDKAKVIHRDISVANILISDEGEGLLVNWEYSKPVSLPEPEPAERVGTWQFMAAILLSKKPCDVEHSLIDDQESFYHVLCWLTLMYGRHGLTAEEVEDQIARSYDGGRPPSEAKGGDGKKVDFIDRYMCSEAKLIRSPLSNLIYNLELMFIGRYYISWYSPDMDKDGYKPDDLDWAMVHYNEDKLRVINKPTWMLERFNKVLEGKEELIQQTRSPERDITSSVFGGDGSRRRKKTESEVEAEANEEKASKRARSDF</sequence>
<dbReference type="GO" id="GO:0004672">
    <property type="term" value="F:protein kinase activity"/>
    <property type="evidence" value="ECO:0007669"/>
    <property type="project" value="InterPro"/>
</dbReference>
<dbReference type="InterPro" id="IPR011009">
    <property type="entry name" value="Kinase-like_dom_sf"/>
</dbReference>
<organism evidence="3 4">
    <name type="scientific">Paramarasmius palmivorus</name>
    <dbReference type="NCBI Taxonomy" id="297713"/>
    <lineage>
        <taxon>Eukaryota</taxon>
        <taxon>Fungi</taxon>
        <taxon>Dikarya</taxon>
        <taxon>Basidiomycota</taxon>
        <taxon>Agaricomycotina</taxon>
        <taxon>Agaricomycetes</taxon>
        <taxon>Agaricomycetidae</taxon>
        <taxon>Agaricales</taxon>
        <taxon>Marasmiineae</taxon>
        <taxon>Marasmiaceae</taxon>
        <taxon>Paramarasmius</taxon>
    </lineage>
</organism>
<evidence type="ECO:0000259" key="2">
    <source>
        <dbReference type="Pfam" id="PF17667"/>
    </source>
</evidence>
<dbReference type="InterPro" id="IPR008266">
    <property type="entry name" value="Tyr_kinase_AS"/>
</dbReference>
<evidence type="ECO:0000256" key="1">
    <source>
        <dbReference type="SAM" id="MobiDB-lite"/>
    </source>
</evidence>